<sequence>MVWQTELFPRASEVEIQRTKFLLERYMKMRLLMFDFEQNEEELRQVAIDGEVARRIDPEDLHADKTANAAVLAEKQLWVYEQYKLYTRQLQRAAALIQDEETRQAVELRYMKGLSYKETILFFKHGLSRSTVRRKLLEGARSIADTLKLMGFFDNDNAQF</sequence>
<accession>A0A3A6Q4V2</accession>
<organism evidence="1 2">
    <name type="scientific">Paenibacillus pinisoli</name>
    <dbReference type="NCBI Taxonomy" id="1276110"/>
    <lineage>
        <taxon>Bacteria</taxon>
        <taxon>Bacillati</taxon>
        <taxon>Bacillota</taxon>
        <taxon>Bacilli</taxon>
        <taxon>Bacillales</taxon>
        <taxon>Paenibacillaceae</taxon>
        <taxon>Paenibacillus</taxon>
    </lineage>
</organism>
<dbReference type="RefSeq" id="WP_120106878.1">
    <property type="nucleotide sequence ID" value="NZ_QXQB01000001.1"/>
</dbReference>
<evidence type="ECO:0000313" key="1">
    <source>
        <dbReference type="EMBL" id="RJX40894.1"/>
    </source>
</evidence>
<gene>
    <name evidence="1" type="ORF">D3P09_02410</name>
</gene>
<dbReference type="Proteomes" id="UP000267798">
    <property type="component" value="Unassembled WGS sequence"/>
</dbReference>
<name>A0A3A6Q4V2_9BACL</name>
<proteinExistence type="predicted"/>
<evidence type="ECO:0000313" key="2">
    <source>
        <dbReference type="Proteomes" id="UP000267798"/>
    </source>
</evidence>
<dbReference type="OrthoDB" id="2646975at2"/>
<keyword evidence="2" id="KW-1185">Reference proteome</keyword>
<dbReference type="AlphaFoldDB" id="A0A3A6Q4V2"/>
<protein>
    <submittedName>
        <fullName evidence="1">Uncharacterized protein</fullName>
    </submittedName>
</protein>
<dbReference type="EMBL" id="QXQB01000001">
    <property type="protein sequence ID" value="RJX40894.1"/>
    <property type="molecule type" value="Genomic_DNA"/>
</dbReference>
<comment type="caution">
    <text evidence="1">The sequence shown here is derived from an EMBL/GenBank/DDBJ whole genome shotgun (WGS) entry which is preliminary data.</text>
</comment>
<reference evidence="1 2" key="1">
    <citation type="submission" date="2018-09" db="EMBL/GenBank/DDBJ databases">
        <title>Paenibacillus aracenensis nov. sp. isolated from a cave in southern Spain.</title>
        <authorList>
            <person name="Jurado V."/>
            <person name="Gutierrez-Patricio S."/>
            <person name="Gonzalez-Pimentel J.L."/>
            <person name="Miller A.Z."/>
            <person name="Laiz L."/>
            <person name="Saiz-Jimenez C."/>
        </authorList>
    </citation>
    <scope>NUCLEOTIDE SEQUENCE [LARGE SCALE GENOMIC DNA]</scope>
    <source>
        <strain evidence="1 2">JCM 19203</strain>
    </source>
</reference>